<name>A0A5D2LMQ0_GOSTO</name>
<organism evidence="2 3">
    <name type="scientific">Gossypium tomentosum</name>
    <name type="common">Hawaiian cotton</name>
    <name type="synonym">Gossypium sandvicense</name>
    <dbReference type="NCBI Taxonomy" id="34277"/>
    <lineage>
        <taxon>Eukaryota</taxon>
        <taxon>Viridiplantae</taxon>
        <taxon>Streptophyta</taxon>
        <taxon>Embryophyta</taxon>
        <taxon>Tracheophyta</taxon>
        <taxon>Spermatophyta</taxon>
        <taxon>Magnoliopsida</taxon>
        <taxon>eudicotyledons</taxon>
        <taxon>Gunneridae</taxon>
        <taxon>Pentapetalae</taxon>
        <taxon>rosids</taxon>
        <taxon>malvids</taxon>
        <taxon>Malvales</taxon>
        <taxon>Malvaceae</taxon>
        <taxon>Malvoideae</taxon>
        <taxon>Gossypium</taxon>
    </lineage>
</organism>
<dbReference type="PANTHER" id="PTHR47718">
    <property type="entry name" value="OS01G0519700 PROTEIN"/>
    <property type="match status" value="1"/>
</dbReference>
<evidence type="ECO:0000313" key="3">
    <source>
        <dbReference type="Proteomes" id="UP000322667"/>
    </source>
</evidence>
<evidence type="ECO:0000313" key="2">
    <source>
        <dbReference type="EMBL" id="TYH79914.1"/>
    </source>
</evidence>
<dbReference type="PANTHER" id="PTHR47718:SF17">
    <property type="entry name" value="PROTEIN FAR1-RELATED SEQUENCE 5-LIKE"/>
    <property type="match status" value="1"/>
</dbReference>
<keyword evidence="3" id="KW-1185">Reference proteome</keyword>
<reference evidence="2 3" key="1">
    <citation type="submission" date="2019-07" db="EMBL/GenBank/DDBJ databases">
        <title>WGS assembly of Gossypium tomentosum.</title>
        <authorList>
            <person name="Chen Z.J."/>
            <person name="Sreedasyam A."/>
            <person name="Ando A."/>
            <person name="Song Q."/>
            <person name="De L."/>
            <person name="Hulse-Kemp A."/>
            <person name="Ding M."/>
            <person name="Ye W."/>
            <person name="Kirkbride R."/>
            <person name="Jenkins J."/>
            <person name="Plott C."/>
            <person name="Lovell J."/>
            <person name="Lin Y.-M."/>
            <person name="Vaughn R."/>
            <person name="Liu B."/>
            <person name="Li W."/>
            <person name="Simpson S."/>
            <person name="Scheffler B."/>
            <person name="Saski C."/>
            <person name="Grover C."/>
            <person name="Hu G."/>
            <person name="Conover J."/>
            <person name="Carlson J."/>
            <person name="Shu S."/>
            <person name="Boston L."/>
            <person name="Williams M."/>
            <person name="Peterson D."/>
            <person name="Mcgee K."/>
            <person name="Jones D."/>
            <person name="Wendel J."/>
            <person name="Stelly D."/>
            <person name="Grimwood J."/>
            <person name="Schmutz J."/>
        </authorList>
    </citation>
    <scope>NUCLEOTIDE SEQUENCE [LARGE SCALE GENOMIC DNA]</scope>
    <source>
        <strain evidence="2">7179.01</strain>
    </source>
</reference>
<gene>
    <name evidence="2" type="ORF">ES332_D03G096400v1</name>
</gene>
<proteinExistence type="predicted"/>
<evidence type="ECO:0000259" key="1">
    <source>
        <dbReference type="Pfam" id="PF10551"/>
    </source>
</evidence>
<dbReference type="EMBL" id="CM017625">
    <property type="protein sequence ID" value="TYH79914.1"/>
    <property type="molecule type" value="Genomic_DNA"/>
</dbReference>
<dbReference type="InterPro" id="IPR018289">
    <property type="entry name" value="MULE_transposase_dom"/>
</dbReference>
<dbReference type="Pfam" id="PF10551">
    <property type="entry name" value="MULE"/>
    <property type="match status" value="1"/>
</dbReference>
<sequence length="270" mass="31637">MEFSLLAKAPELYFSYAHVMGFGVRLGGTKADASGNVVTKYYYYNKEVKHVDKWMNHKKRVQNPQDMSRNRCKVEALAKRRVRIQPSQMMSWFADLGCGFEKFSFRKKDLLNMLQIEVIKIAEIEDANAVIEYFEAKRTNDLGLYMKYATDKNNHLENLFRANSRNKIDYAYFGDVVAFDTTYNNKCYDLSLLVFVGKHDNFVWMLNEFLNCKSMKKPILVVTDGDRVIHFTLESVLLEVNHRICVWHILKNVVSHIHKVETLQAFKRCM</sequence>
<dbReference type="Proteomes" id="UP000322667">
    <property type="component" value="Chromosome D03"/>
</dbReference>
<protein>
    <recommendedName>
        <fullName evidence="1">MULE transposase domain-containing protein</fullName>
    </recommendedName>
</protein>
<dbReference type="AlphaFoldDB" id="A0A5D2LMQ0"/>
<feature type="domain" description="MULE transposase" evidence="1">
    <location>
        <begin position="199"/>
        <end position="252"/>
    </location>
</feature>
<accession>A0A5D2LMQ0</accession>